<protein>
    <recommendedName>
        <fullName evidence="8">TOG domain-containing protein</fullName>
    </recommendedName>
</protein>
<dbReference type="EMBL" id="ACPB03002845">
    <property type="status" value="NOT_ANNOTATED_CDS"/>
    <property type="molecule type" value="Genomic_DNA"/>
</dbReference>
<feature type="domain" description="TOG" evidence="8">
    <location>
        <begin position="805"/>
        <end position="1042"/>
    </location>
</feature>
<feature type="region of interest" description="Disordered" evidence="7">
    <location>
        <begin position="1040"/>
        <end position="1061"/>
    </location>
</feature>
<dbReference type="InterPro" id="IPR045110">
    <property type="entry name" value="XMAP215"/>
</dbReference>
<evidence type="ECO:0000256" key="3">
    <source>
        <dbReference type="ARBA" id="ARBA00022737"/>
    </source>
</evidence>
<comment type="subcellular location">
    <subcellularLocation>
        <location evidence="1">Cytoplasm</location>
        <location evidence="1">Cytoskeleton</location>
    </subcellularLocation>
</comment>
<proteinExistence type="inferred from homology"/>
<dbReference type="InterPro" id="IPR011989">
    <property type="entry name" value="ARM-like"/>
</dbReference>
<feature type="compositionally biased region" description="Polar residues" evidence="7">
    <location>
        <begin position="529"/>
        <end position="541"/>
    </location>
</feature>
<dbReference type="SMART" id="SM01349">
    <property type="entry name" value="TOG"/>
    <property type="match status" value="4"/>
</dbReference>
<dbReference type="Proteomes" id="UP000015103">
    <property type="component" value="Unassembled WGS sequence"/>
</dbReference>
<feature type="compositionally biased region" description="Basic and acidic residues" evidence="7">
    <location>
        <begin position="797"/>
        <end position="810"/>
    </location>
</feature>
<dbReference type="InterPro" id="IPR034085">
    <property type="entry name" value="TOG"/>
</dbReference>
<dbReference type="EMBL" id="ACPB03002844">
    <property type="status" value="NOT_ANNOTATED_CDS"/>
    <property type="molecule type" value="Genomic_DNA"/>
</dbReference>
<feature type="domain" description="TOG" evidence="8">
    <location>
        <begin position="1"/>
        <end position="226"/>
    </location>
</feature>
<dbReference type="EMBL" id="ACPB03002843">
    <property type="status" value="NOT_ANNOTATED_CDS"/>
    <property type="molecule type" value="Genomic_DNA"/>
</dbReference>
<dbReference type="InterPro" id="IPR048491">
    <property type="entry name" value="XMAP215_CLASP_TOG"/>
</dbReference>
<feature type="compositionally biased region" description="Low complexity" evidence="7">
    <location>
        <begin position="1423"/>
        <end position="1436"/>
    </location>
</feature>
<dbReference type="SUPFAM" id="SSF48371">
    <property type="entry name" value="ARM repeat"/>
    <property type="match status" value="2"/>
</dbReference>
<feature type="domain" description="TOG" evidence="8">
    <location>
        <begin position="266"/>
        <end position="504"/>
    </location>
</feature>
<feature type="domain" description="TOG" evidence="8">
    <location>
        <begin position="1132"/>
        <end position="1372"/>
    </location>
</feature>
<feature type="region of interest" description="Disordered" evidence="7">
    <location>
        <begin position="503"/>
        <end position="541"/>
    </location>
</feature>
<dbReference type="EMBL" id="ACPB03002842">
    <property type="status" value="NOT_ANNOTATED_CDS"/>
    <property type="molecule type" value="Genomic_DNA"/>
</dbReference>
<evidence type="ECO:0000256" key="2">
    <source>
        <dbReference type="ARBA" id="ARBA00022490"/>
    </source>
</evidence>
<dbReference type="InterPro" id="IPR021133">
    <property type="entry name" value="HEAT_type_2"/>
</dbReference>
<dbReference type="InterPro" id="IPR016024">
    <property type="entry name" value="ARM-type_fold"/>
</dbReference>
<dbReference type="Gene3D" id="1.25.10.10">
    <property type="entry name" value="Leucine-rich Repeat Variant"/>
    <property type="match status" value="5"/>
</dbReference>
<evidence type="ECO:0000256" key="5">
    <source>
        <dbReference type="ARBA" id="ARBA00025722"/>
    </source>
</evidence>
<feature type="compositionally biased region" description="Polar residues" evidence="7">
    <location>
        <begin position="757"/>
        <end position="773"/>
    </location>
</feature>
<feature type="repeat" description="HEAT" evidence="6">
    <location>
        <begin position="438"/>
        <end position="476"/>
    </location>
</feature>
<evidence type="ECO:0000256" key="4">
    <source>
        <dbReference type="ARBA" id="ARBA00023212"/>
    </source>
</evidence>
<evidence type="ECO:0000256" key="7">
    <source>
        <dbReference type="SAM" id="MobiDB-lite"/>
    </source>
</evidence>
<evidence type="ECO:0000313" key="9">
    <source>
        <dbReference type="EnsemblMetazoa" id="RPRC014202.P126"/>
    </source>
</evidence>
<feature type="region of interest" description="Disordered" evidence="7">
    <location>
        <begin position="1414"/>
        <end position="1438"/>
    </location>
</feature>
<evidence type="ECO:0000259" key="8">
    <source>
        <dbReference type="SMART" id="SM01349"/>
    </source>
</evidence>
<dbReference type="EnsemblMetazoa" id="RPRC014202.R126">
    <property type="protein sequence ID" value="RPRC014202.P126"/>
    <property type="gene ID" value="RPRC014202"/>
</dbReference>
<evidence type="ECO:0000256" key="6">
    <source>
        <dbReference type="PROSITE-ProRule" id="PRU00103"/>
    </source>
</evidence>
<comment type="similarity">
    <text evidence="5">Belongs to the TOG/XMAP215 family.</text>
</comment>
<dbReference type="PANTHER" id="PTHR12609">
    <property type="entry name" value="MICROTUBULE ASSOCIATED PROTEIN XMAP215"/>
    <property type="match status" value="1"/>
</dbReference>
<dbReference type="Pfam" id="PF21041">
    <property type="entry name" value="XMAP215_CLASP_TOG"/>
    <property type="match status" value="3"/>
</dbReference>
<organism evidence="9 10">
    <name type="scientific">Rhodnius prolixus</name>
    <name type="common">Triatomid bug</name>
    <dbReference type="NCBI Taxonomy" id="13249"/>
    <lineage>
        <taxon>Eukaryota</taxon>
        <taxon>Metazoa</taxon>
        <taxon>Ecdysozoa</taxon>
        <taxon>Arthropoda</taxon>
        <taxon>Hexapoda</taxon>
        <taxon>Insecta</taxon>
        <taxon>Pterygota</taxon>
        <taxon>Neoptera</taxon>
        <taxon>Paraneoptera</taxon>
        <taxon>Hemiptera</taxon>
        <taxon>Heteroptera</taxon>
        <taxon>Panheteroptera</taxon>
        <taxon>Cimicomorpha</taxon>
        <taxon>Reduviidae</taxon>
        <taxon>Triatominae</taxon>
        <taxon>Rhodnius</taxon>
    </lineage>
</organism>
<keyword evidence="3" id="KW-0677">Repeat</keyword>
<dbReference type="PROSITE" id="PS50077">
    <property type="entry name" value="HEAT_REPEAT"/>
    <property type="match status" value="1"/>
</dbReference>
<keyword evidence="2" id="KW-0963">Cytoplasm</keyword>
<evidence type="ECO:0000313" key="10">
    <source>
        <dbReference type="Proteomes" id="UP000015103"/>
    </source>
</evidence>
<name>A0ABL0EG94_RHOPR</name>
<sequence length="1963" mass="218766">MEEEDYTKLSVEDRCVHKVWKARVSGYEAATNLFRQIDDEKSPEWNKYLGLVKKFVVDSNAPAQEKGLEAALALVENCASAGKTAGDVINGLVQKCVGAPKARTKELATQLALMYIEIEKQDIVLEELIRGTENKNPKIATGCIHIITMALQEFGAKVINISKILKRVLALLEERDKGVREEAKALLVEIYRWMGPTLKSQLTNLKQTQMAEIEAEYEKVKSQPVKPSRLLKSQQAKKVLAAEPGSQIVNSEMDASGEAVEVDPYEYLDPVDILSQLPKTFYTQLEAKKWSERKEALEVLEKLLSAAPKIESADYLELVKTLKKIIQKDSNVVVVGVAIKCLTGLANGLKKKFHQFSGMLMPCLFEKFKEKKQNVVLALREAVDAVYLSTNLELILEDVITFLDNKNPSVKAEVVSFLARVFARSTPTVLNKKLLKPLTKALLKTLTDQDQVVRENSAEALGTAMKVTGEKTISPFLTEVDNQKLAKIKECCDKAEILVKTAPKSTEPARVTEKQPVKKSAGQDRPAVGSSQPVPTMAASSKVVSQGAVQMKVIDSSDPFQKDEALKQANELIPRNITASLIGTTGKGKLAAYQQLKEFIEGLDNNSGPAMLTFLLTDDVKQCSDGDVMAARVDVIKTVVETMPVPENLLEELVLDISGCLTLKESADLASATLNILTDTLSLDCVSKILLSRDLQDQPTLWARTLNWICHAVIKYKSHVDSNFLMECGKNASSFSDDLVKNAGLALIGTVHLQVQDSGSSKPYASPISQVTTAEEPVKENVGKSKKNVQSAAIPIPDRDKEPCEDKPRSDLGTQISDQLLSELADKSWKVRSEAVTKLHQMIKDSKPITSNLGELPVVLAARIADSNSKISVASIQLVETLAEAMGPQCKQHTRTFLPALIKLIGDPKIWIRSAVITCLNIPGTKLRGHKGFLEGGNQLPDAFRTGSPSFRAEVWNFLTLKLPEATPRSVPKDELMACLPTLYANLEDRNAEVRKNACEAVLGFMIHLGFNTMNSACDNIKGNSGAQVKLILEKTRGSMPEKFLPPKTKMGPPSAGSAKQSTVKMVAGSSATITKSVKPKGNARMSTSRAKKDEEVDTGALLQANSLKNQRVIDDHKLKTLKWNFTTPRAEFVELLKELMIAANVNKNLIANMFHNDFRFHLRAIDTLMEDLTLNDLTPLTSNLDLILKWMTLRFFDTNPSVLLRGLDYLNAAFKLLIADGYQMLDYEANSFIPYLILKVGDPKDAVRNSVRALFKQISSMFPVTKQFTFVMEGIKSKNARQRSECLDQLTWLLENYGMVVCQPTPQAAIKEIAKHIADRDTTVRNAALNCVVTAYFLAGERVTKMVGPIADKDMFLLEERIKRATKNRPVASVKPMQPATSSSMESIDQVANEAQLQTIQTLQPAEYIEDMDEQEEPPHVARPGTNNANTNNGPFTLDQDFINEIEGELYRRIDMPEIKEVDIQFLEQPVVKPSFRPAQMPSVTPTPTDYKQKNAVMWEITQIASRDLEKAYTSTAQIYTVLNSEKRTHLVGFVDFLIKQMVRQLEILHQSSLPDVVTYYKSNFCLLLGVANDQELCAEITENSLYELLDRMLTLLAESQLEGLDRREMFVRSINTLVFRYLEKADKSSVLCSLLNLLYRSVNYTEAPGMYKDLVAKCLWKLNRSQTKWDSKLDYVRVLTRVNIFFRDYPSAWWRTQANDVPFRTVKTILHSMVKVRGMRVQEVASGMSEISEDSELYIYIKKLVRHLESSSTTGDAHKEKDGSHDQPAVEASLMPLPKLTKETRDQLAEIFSLIGDTIETSEGLKKLFAFKKCHPGADITPFLSRTTPMFQQYIEKGLAALDQEEQVPLPAGKEITNQIFAALGYRVSAEARDRDLTGEEGGQEEGSSKYFHKEAERLWTRLQSLKEQAGLSVDARSLNELCVEKSRKVDPLEVAESEPICDPSLQSIRERLQKLSATNE</sequence>
<accession>A0ABL0EG94</accession>
<evidence type="ECO:0000256" key="1">
    <source>
        <dbReference type="ARBA" id="ARBA00004245"/>
    </source>
</evidence>
<keyword evidence="4" id="KW-0206">Cytoskeleton</keyword>
<keyword evidence="10" id="KW-1185">Reference proteome</keyword>
<reference evidence="9" key="1">
    <citation type="submission" date="2025-05" db="UniProtKB">
        <authorList>
            <consortium name="EnsemblMetazoa"/>
        </authorList>
    </citation>
    <scope>IDENTIFICATION</scope>
</reference>
<feature type="region of interest" description="Disordered" evidence="7">
    <location>
        <begin position="757"/>
        <end position="812"/>
    </location>
</feature>